<reference evidence="1" key="1">
    <citation type="submission" date="2020-11" db="EMBL/GenBank/DDBJ databases">
        <title>Adaptations for nitrogen fixation in a non-lichenized fungal sporocarp promotes dispersal by wood-feeding termites.</title>
        <authorList>
            <consortium name="DOE Joint Genome Institute"/>
            <person name="Koch R.A."/>
            <person name="Yoon G."/>
            <person name="Arayal U."/>
            <person name="Lail K."/>
            <person name="Amirebrahimi M."/>
            <person name="Labutti K."/>
            <person name="Lipzen A."/>
            <person name="Riley R."/>
            <person name="Barry K."/>
            <person name="Henrissat B."/>
            <person name="Grigoriev I.V."/>
            <person name="Herr J.R."/>
            <person name="Aime M.C."/>
        </authorList>
    </citation>
    <scope>NUCLEOTIDE SEQUENCE</scope>
    <source>
        <strain evidence="1">MCA 3950</strain>
    </source>
</reference>
<protein>
    <submittedName>
        <fullName evidence="1">Uncharacterized protein</fullName>
    </submittedName>
</protein>
<sequence>MARLWARPLTTTYPHLYALLPPIRPHPSYHRRPIGPTTNSPSSLIFVDTVFCLMLADPLLLRNAVQRSRLASNLCAMSVMLIEHIPLALSKSTLLSSLKLRSILEGQREITVGEEVAESLGIFATFVTVASSPRTVPMCRPPRFFGMSAVAPLRSFYDLRVVTLVAEDEILPTVVGPTACLASTAKNPSRFKAQYTQHFPNFSVPFTGHGDFYRGHKILNLIRDGTDTCLTSWEVLWPDSWECLQTFLTHWHEPRLVNMVLQIARVRMSRVFIAEAKATAIDRESTPAEPERVGRTGLDYDPPSLGLPLRLAIVFAKENFQMASPAKVQKEPLHWFSLSDEISKSDQAKIVKDAHCRYQSLTEVTISVIDEIDTTELPSNLGVDGLLERLNTALGTSYTLDSPSLSSRFSKKFCSALRIPHTSSLYLILRSCTTSNYDFGIAYARLRCRWYGDTTHINKRITSSSVPPRYLWDLYINRVVPWWIAYEWHWGVSHAWMDEKDRVSVWSPTNGRAWPVPIPKDADFNLIRIELLNLGAEQAGGPSEDLRAKEWELDFPTIGSVYLMSRQVVCYFSGLGRPLSLNIDLEDMKEDYIIGGKTSGERSAEEYKQIMLQQLSVLRTITGTGNKSVLDVLSYMQKLASTNPVDRIAGMTYLVSTNKILAYYEKRTEEDAWTGLVDELHAQLRADMFFLYPKPGDGNARWRLSWNQAMDEALLPNEDELRDRAPWDNTYTGPCIEEGEVRGLGGEGELVVEGVSRPSKIVADHAYPIPWGSYTLMGGETPSMMFWVVGRYRKGMFEKVSVVRVLDNEEREALERSGVVKEKIESLKLDDLILLYKDSDAGGNCGLRCELQSTQSPNSLASLCYVSYGHFCHGFSSVITPNTYIDGLQTYRSRNSGIITGGDVLIPMNLPPMVMMMISMGAEK</sequence>
<dbReference type="GeneID" id="66100210"/>
<evidence type="ECO:0000313" key="1">
    <source>
        <dbReference type="EMBL" id="KAG7440636.1"/>
    </source>
</evidence>
<gene>
    <name evidence="1" type="ORF">BT62DRAFT_1012412</name>
</gene>
<comment type="caution">
    <text evidence="1">The sequence shown here is derived from an EMBL/GenBank/DDBJ whole genome shotgun (WGS) entry which is preliminary data.</text>
</comment>
<organism evidence="1 2">
    <name type="scientific">Guyanagaster necrorhizus</name>
    <dbReference type="NCBI Taxonomy" id="856835"/>
    <lineage>
        <taxon>Eukaryota</taxon>
        <taxon>Fungi</taxon>
        <taxon>Dikarya</taxon>
        <taxon>Basidiomycota</taxon>
        <taxon>Agaricomycotina</taxon>
        <taxon>Agaricomycetes</taxon>
        <taxon>Agaricomycetidae</taxon>
        <taxon>Agaricales</taxon>
        <taxon>Marasmiineae</taxon>
        <taxon>Physalacriaceae</taxon>
        <taxon>Guyanagaster</taxon>
    </lineage>
</organism>
<keyword evidence="2" id="KW-1185">Reference proteome</keyword>
<name>A0A9P7VIG3_9AGAR</name>
<dbReference type="EMBL" id="MU250568">
    <property type="protein sequence ID" value="KAG7440636.1"/>
    <property type="molecule type" value="Genomic_DNA"/>
</dbReference>
<proteinExistence type="predicted"/>
<dbReference type="AlphaFoldDB" id="A0A9P7VIG3"/>
<evidence type="ECO:0000313" key="2">
    <source>
        <dbReference type="Proteomes" id="UP000812287"/>
    </source>
</evidence>
<accession>A0A9P7VIG3</accession>
<dbReference type="OrthoDB" id="2840945at2759"/>
<dbReference type="Proteomes" id="UP000812287">
    <property type="component" value="Unassembled WGS sequence"/>
</dbReference>
<dbReference type="RefSeq" id="XP_043034136.1">
    <property type="nucleotide sequence ID" value="XM_043177923.1"/>
</dbReference>